<name>A0ABM4AU22_VANTA</name>
<evidence type="ECO:0000313" key="3">
    <source>
        <dbReference type="RefSeq" id="XP_064074798.1"/>
    </source>
</evidence>
<protein>
    <submittedName>
        <fullName evidence="3">Uncharacterized protein LOC135194102</fullName>
    </submittedName>
</protein>
<dbReference type="PANTHER" id="PTHR47027">
    <property type="entry name" value="REVERSE TRANSCRIPTASE DOMAIN-CONTAINING PROTEIN"/>
    <property type="match status" value="1"/>
</dbReference>
<feature type="coiled-coil region" evidence="1">
    <location>
        <begin position="20"/>
        <end position="54"/>
    </location>
</feature>
<organism evidence="2 3">
    <name type="scientific">Vanessa tameamea</name>
    <name type="common">Kamehameha butterfly</name>
    <dbReference type="NCBI Taxonomy" id="334116"/>
    <lineage>
        <taxon>Eukaryota</taxon>
        <taxon>Metazoa</taxon>
        <taxon>Ecdysozoa</taxon>
        <taxon>Arthropoda</taxon>
        <taxon>Hexapoda</taxon>
        <taxon>Insecta</taxon>
        <taxon>Pterygota</taxon>
        <taxon>Neoptera</taxon>
        <taxon>Endopterygota</taxon>
        <taxon>Lepidoptera</taxon>
        <taxon>Glossata</taxon>
        <taxon>Ditrysia</taxon>
        <taxon>Papilionoidea</taxon>
        <taxon>Nymphalidae</taxon>
        <taxon>Nymphalinae</taxon>
        <taxon>Vanessa</taxon>
    </lineage>
</organism>
<dbReference type="PANTHER" id="PTHR47027:SF20">
    <property type="entry name" value="REVERSE TRANSCRIPTASE-LIKE PROTEIN WITH RNA-DIRECTED DNA POLYMERASE DOMAIN"/>
    <property type="match status" value="1"/>
</dbReference>
<evidence type="ECO:0000256" key="1">
    <source>
        <dbReference type="SAM" id="Coils"/>
    </source>
</evidence>
<dbReference type="Proteomes" id="UP001652626">
    <property type="component" value="Chromosome 24"/>
</dbReference>
<sequence length="137" mass="15344">MVAVAHLAAPLRNQVYTETNLNRLQNIEGIQEKYDALEKELKQIKNNIIQNESTKAKVEPNARNLINVNGAQLNHLRFADDLILISGDAIGLQEMLEQLVFESENIGLSMNTSKTKLMTNVEQIPIVVNGSNVEYVE</sequence>
<reference evidence="3" key="1">
    <citation type="submission" date="2025-08" db="UniProtKB">
        <authorList>
            <consortium name="RefSeq"/>
        </authorList>
    </citation>
    <scope>IDENTIFICATION</scope>
    <source>
        <tissue evidence="3">Whole body</tissue>
    </source>
</reference>
<dbReference type="GeneID" id="135194102"/>
<proteinExistence type="predicted"/>
<dbReference type="RefSeq" id="XP_064074798.1">
    <property type="nucleotide sequence ID" value="XM_064218728.1"/>
</dbReference>
<keyword evidence="1" id="KW-0175">Coiled coil</keyword>
<evidence type="ECO:0000313" key="2">
    <source>
        <dbReference type="Proteomes" id="UP001652626"/>
    </source>
</evidence>
<keyword evidence="2" id="KW-1185">Reference proteome</keyword>
<accession>A0ABM4AU22</accession>
<gene>
    <name evidence="3" type="primary">LOC135194102</name>
</gene>